<evidence type="ECO:0000313" key="7">
    <source>
        <dbReference type="EMBL" id="VFK01920.1"/>
    </source>
</evidence>
<reference evidence="5" key="1">
    <citation type="submission" date="2019-02" db="EMBL/GenBank/DDBJ databases">
        <authorList>
            <person name="Gruber-Vodicka R. H."/>
            <person name="Seah K. B. B."/>
        </authorList>
    </citation>
    <scope>NUCLEOTIDE SEQUENCE</scope>
    <source>
        <strain evidence="7">BECK_SA2B12</strain>
        <strain evidence="6">BECK_SA2B15</strain>
        <strain evidence="5">BECK_SA2B20</strain>
    </source>
</reference>
<dbReference type="InterPro" id="IPR051786">
    <property type="entry name" value="ASN_synthetase/amidase"/>
</dbReference>
<dbReference type="GO" id="GO:0005829">
    <property type="term" value="C:cytosol"/>
    <property type="evidence" value="ECO:0007669"/>
    <property type="project" value="TreeGrafter"/>
</dbReference>
<evidence type="ECO:0000256" key="3">
    <source>
        <dbReference type="ARBA" id="ARBA00048741"/>
    </source>
</evidence>
<accession>A0A450UNY4</accession>
<dbReference type="PROSITE" id="PS51278">
    <property type="entry name" value="GATASE_TYPE_2"/>
    <property type="match status" value="1"/>
</dbReference>
<organism evidence="5">
    <name type="scientific">Candidatus Kentrum eta</name>
    <dbReference type="NCBI Taxonomy" id="2126337"/>
    <lineage>
        <taxon>Bacteria</taxon>
        <taxon>Pseudomonadati</taxon>
        <taxon>Pseudomonadota</taxon>
        <taxon>Gammaproteobacteria</taxon>
        <taxon>Candidatus Kentrum</taxon>
    </lineage>
</organism>
<dbReference type="Gene3D" id="3.60.20.10">
    <property type="entry name" value="Glutamine Phosphoribosylpyrophosphate, subunit 1, domain 1"/>
    <property type="match status" value="1"/>
</dbReference>
<protein>
    <recommendedName>
        <fullName evidence="2">asparagine synthase (glutamine-hydrolyzing)</fullName>
        <ecNumber evidence="2">6.3.5.4</ecNumber>
    </recommendedName>
</protein>
<dbReference type="InterPro" id="IPR029055">
    <property type="entry name" value="Ntn_hydrolases_N"/>
</dbReference>
<evidence type="ECO:0000259" key="4">
    <source>
        <dbReference type="PROSITE" id="PS51278"/>
    </source>
</evidence>
<dbReference type="EMBL" id="CAADFI010000058">
    <property type="protein sequence ID" value="VFJ94253.1"/>
    <property type="molecule type" value="Genomic_DNA"/>
</dbReference>
<dbReference type="GO" id="GO:0004066">
    <property type="term" value="F:asparagine synthase (glutamine-hydrolyzing) activity"/>
    <property type="evidence" value="ECO:0007669"/>
    <property type="project" value="UniProtKB-EC"/>
</dbReference>
<evidence type="ECO:0000256" key="1">
    <source>
        <dbReference type="ARBA" id="ARBA00005187"/>
    </source>
</evidence>
<dbReference type="PANTHER" id="PTHR43284:SF1">
    <property type="entry name" value="ASPARAGINE SYNTHETASE"/>
    <property type="match status" value="1"/>
</dbReference>
<comment type="catalytic activity">
    <reaction evidence="3">
        <text>L-aspartate + L-glutamine + ATP + H2O = L-asparagine + L-glutamate + AMP + diphosphate + H(+)</text>
        <dbReference type="Rhea" id="RHEA:12228"/>
        <dbReference type="ChEBI" id="CHEBI:15377"/>
        <dbReference type="ChEBI" id="CHEBI:15378"/>
        <dbReference type="ChEBI" id="CHEBI:29985"/>
        <dbReference type="ChEBI" id="CHEBI:29991"/>
        <dbReference type="ChEBI" id="CHEBI:30616"/>
        <dbReference type="ChEBI" id="CHEBI:33019"/>
        <dbReference type="ChEBI" id="CHEBI:58048"/>
        <dbReference type="ChEBI" id="CHEBI:58359"/>
        <dbReference type="ChEBI" id="CHEBI:456215"/>
        <dbReference type="EC" id="6.3.5.4"/>
    </reaction>
</comment>
<name>A0A450UNY4_9GAMM</name>
<dbReference type="PANTHER" id="PTHR43284">
    <property type="entry name" value="ASPARAGINE SYNTHETASE (GLUTAMINE-HYDROLYZING)"/>
    <property type="match status" value="1"/>
</dbReference>
<evidence type="ECO:0000313" key="5">
    <source>
        <dbReference type="EMBL" id="VFJ94253.1"/>
    </source>
</evidence>
<dbReference type="InterPro" id="IPR017932">
    <property type="entry name" value="GATase_2_dom"/>
</dbReference>
<dbReference type="EC" id="6.3.5.4" evidence="2"/>
<feature type="domain" description="Glutamine amidotransferase type-2" evidence="4">
    <location>
        <begin position="2"/>
        <end position="95"/>
    </location>
</feature>
<dbReference type="AlphaFoldDB" id="A0A450UNY4"/>
<dbReference type="SUPFAM" id="SSF56235">
    <property type="entry name" value="N-terminal nucleophile aminohydrolases (Ntn hydrolases)"/>
    <property type="match status" value="1"/>
</dbReference>
<evidence type="ECO:0000256" key="2">
    <source>
        <dbReference type="ARBA" id="ARBA00012737"/>
    </source>
</evidence>
<gene>
    <name evidence="6" type="ORF">BECKH772A_GA0070896_100786</name>
    <name evidence="5" type="ORF">BECKH772B_GA0070898_100588</name>
    <name evidence="7" type="ORF">BECKH772C_GA0070978_100769</name>
</gene>
<dbReference type="EMBL" id="CAADFJ010000076">
    <property type="protein sequence ID" value="VFK01920.1"/>
    <property type="molecule type" value="Genomic_DNA"/>
</dbReference>
<sequence length="95" mass="10553">MCGIAGIIDYEKPLDRGVLEQMRATLRHRGPDGQGPRMLPHAGLAHTRLSLLHLARGSQPMRGPHGRYLVYFPLGFANESNFKSVLLIRNHASLV</sequence>
<evidence type="ECO:0000313" key="6">
    <source>
        <dbReference type="EMBL" id="VFJ94820.1"/>
    </source>
</evidence>
<proteinExistence type="predicted"/>
<comment type="pathway">
    <text evidence="1">Amino-acid biosynthesis; L-asparagine biosynthesis; L-asparagine from L-aspartate (L-Gln route): step 1/1.</text>
</comment>
<dbReference type="EMBL" id="CAADFG010000078">
    <property type="protein sequence ID" value="VFJ94820.1"/>
    <property type="molecule type" value="Genomic_DNA"/>
</dbReference>